<dbReference type="Proteomes" id="UP000215902">
    <property type="component" value="Unassembled WGS sequence"/>
</dbReference>
<sequence length="265" mass="28221">DFTNLATDQDVVKNNSGMPCLTAGLPSKNCPLGTYHNKGATDNCDKCPTWQQCIGEHKFWRAQCEQEIIRAGCQEFWNQSRDAETASSAHNFNSSAKLPGNASDVNTGAACDCKCNCPSDSWRRRNASSLIGKSVTEAPNLAENAPGSSSDIGGVAVSNNSSSAESLQPNTTEGSKNGAACQDSRVDPWTIVLAVLLFISLIAIAVLSCVIYKLCKNARPAVESSADKQCKFIKGENSFSQLLTKDEQTAGPTDTDGVDKESLSK</sequence>
<feature type="region of interest" description="Disordered" evidence="1">
    <location>
        <begin position="243"/>
        <end position="265"/>
    </location>
</feature>
<evidence type="ECO:0000256" key="1">
    <source>
        <dbReference type="SAM" id="MobiDB-lite"/>
    </source>
</evidence>
<protein>
    <submittedName>
        <fullName evidence="3">Uncharacterized protein</fullName>
    </submittedName>
</protein>
<name>A0A267GIZ6_9PLAT</name>
<keyword evidence="4" id="KW-1185">Reference proteome</keyword>
<feature type="compositionally biased region" description="Polar residues" evidence="1">
    <location>
        <begin position="165"/>
        <end position="175"/>
    </location>
</feature>
<keyword evidence="2" id="KW-0812">Transmembrane</keyword>
<reference evidence="3 4" key="1">
    <citation type="submission" date="2017-06" db="EMBL/GenBank/DDBJ databases">
        <title>A platform for efficient transgenesis in Macrostomum lignano, a flatworm model organism for stem cell research.</title>
        <authorList>
            <person name="Berezikov E."/>
        </authorList>
    </citation>
    <scope>NUCLEOTIDE SEQUENCE [LARGE SCALE GENOMIC DNA]</scope>
    <source>
        <strain evidence="3">DV1</strain>
        <tissue evidence="3">Whole organism</tissue>
    </source>
</reference>
<feature type="region of interest" description="Disordered" evidence="1">
    <location>
        <begin position="140"/>
        <end position="181"/>
    </location>
</feature>
<accession>A0A267GIZ6</accession>
<keyword evidence="2" id="KW-1133">Transmembrane helix</keyword>
<feature type="transmembrane region" description="Helical" evidence="2">
    <location>
        <begin position="189"/>
        <end position="212"/>
    </location>
</feature>
<feature type="compositionally biased region" description="Low complexity" evidence="1">
    <location>
        <begin position="153"/>
        <end position="164"/>
    </location>
</feature>
<evidence type="ECO:0000256" key="2">
    <source>
        <dbReference type="SAM" id="Phobius"/>
    </source>
</evidence>
<comment type="caution">
    <text evidence="3">The sequence shown here is derived from an EMBL/GenBank/DDBJ whole genome shotgun (WGS) entry which is preliminary data.</text>
</comment>
<gene>
    <name evidence="3" type="ORF">BOX15_Mlig004480g2</name>
</gene>
<proteinExistence type="predicted"/>
<organism evidence="3 4">
    <name type="scientific">Macrostomum lignano</name>
    <dbReference type="NCBI Taxonomy" id="282301"/>
    <lineage>
        <taxon>Eukaryota</taxon>
        <taxon>Metazoa</taxon>
        <taxon>Spiralia</taxon>
        <taxon>Lophotrochozoa</taxon>
        <taxon>Platyhelminthes</taxon>
        <taxon>Rhabditophora</taxon>
        <taxon>Macrostomorpha</taxon>
        <taxon>Macrostomida</taxon>
        <taxon>Macrostomidae</taxon>
        <taxon>Macrostomum</taxon>
    </lineage>
</organism>
<evidence type="ECO:0000313" key="3">
    <source>
        <dbReference type="EMBL" id="PAA86030.1"/>
    </source>
</evidence>
<feature type="non-terminal residue" evidence="3">
    <location>
        <position position="1"/>
    </location>
</feature>
<keyword evidence="2" id="KW-0472">Membrane</keyword>
<dbReference type="EMBL" id="NIVC01000297">
    <property type="protein sequence ID" value="PAA86030.1"/>
    <property type="molecule type" value="Genomic_DNA"/>
</dbReference>
<dbReference type="AlphaFoldDB" id="A0A267GIZ6"/>
<evidence type="ECO:0000313" key="4">
    <source>
        <dbReference type="Proteomes" id="UP000215902"/>
    </source>
</evidence>